<protein>
    <recommendedName>
        <fullName evidence="2">Helicase ATP-binding domain-containing protein</fullName>
    </recommendedName>
</protein>
<evidence type="ECO:0000259" key="2">
    <source>
        <dbReference type="PROSITE" id="PS51192"/>
    </source>
</evidence>
<dbReference type="Gene3D" id="2.30.30.140">
    <property type="match status" value="1"/>
</dbReference>
<dbReference type="SUPFAM" id="SSF52540">
    <property type="entry name" value="P-loop containing nucleoside triphosphate hydrolases"/>
    <property type="match status" value="1"/>
</dbReference>
<dbReference type="PANTHER" id="PTHR45766">
    <property type="entry name" value="DNA ANNEALING HELICASE AND ENDONUCLEASE ZRANB3 FAMILY MEMBER"/>
    <property type="match status" value="1"/>
</dbReference>
<evidence type="ECO:0000256" key="1">
    <source>
        <dbReference type="ARBA" id="ARBA00022801"/>
    </source>
</evidence>
<dbReference type="InterPro" id="IPR057342">
    <property type="entry name" value="DEXDc_RapA"/>
</dbReference>
<feature type="non-terminal residue" evidence="3">
    <location>
        <position position="1"/>
    </location>
</feature>
<dbReference type="CDD" id="cd18011">
    <property type="entry name" value="DEXDc_RapA"/>
    <property type="match status" value="1"/>
</dbReference>
<dbReference type="InterPro" id="IPR040766">
    <property type="entry name" value="Tudor_2_RapA"/>
</dbReference>
<organism evidence="3">
    <name type="scientific">marine metagenome</name>
    <dbReference type="NCBI Taxonomy" id="408172"/>
    <lineage>
        <taxon>unclassified sequences</taxon>
        <taxon>metagenomes</taxon>
        <taxon>ecological metagenomes</taxon>
    </lineage>
</organism>
<dbReference type="Gene3D" id="3.40.50.10810">
    <property type="entry name" value="Tandem AAA-ATPase domain"/>
    <property type="match status" value="1"/>
</dbReference>
<gene>
    <name evidence="3" type="ORF">METZ01_LOCUS128882</name>
</gene>
<reference evidence="3" key="1">
    <citation type="submission" date="2018-05" db="EMBL/GenBank/DDBJ databases">
        <authorList>
            <person name="Lanie J.A."/>
            <person name="Ng W.-L."/>
            <person name="Kazmierczak K.M."/>
            <person name="Andrzejewski T.M."/>
            <person name="Davidsen T.M."/>
            <person name="Wayne K.J."/>
            <person name="Tettelin H."/>
            <person name="Glass J.I."/>
            <person name="Rusch D."/>
            <person name="Podicherti R."/>
            <person name="Tsui H.-C.T."/>
            <person name="Winkler M.E."/>
        </authorList>
    </citation>
    <scope>NUCLEOTIDE SEQUENCE</scope>
</reference>
<dbReference type="EMBL" id="UINC01018162">
    <property type="protein sequence ID" value="SVA76028.1"/>
    <property type="molecule type" value="Genomic_DNA"/>
</dbReference>
<dbReference type="InterPro" id="IPR027417">
    <property type="entry name" value="P-loop_NTPase"/>
</dbReference>
<dbReference type="Pfam" id="PF00176">
    <property type="entry name" value="SNF2-rel_dom"/>
    <property type="match status" value="1"/>
</dbReference>
<dbReference type="Gene3D" id="2.30.30.930">
    <property type="match status" value="1"/>
</dbReference>
<proteinExistence type="predicted"/>
<dbReference type="InterPro" id="IPR014001">
    <property type="entry name" value="Helicase_ATP-bd"/>
</dbReference>
<dbReference type="AlphaFoldDB" id="A0A381YG16"/>
<dbReference type="Pfam" id="PF18339">
    <property type="entry name" value="Tudor_1_RapA"/>
    <property type="match status" value="1"/>
</dbReference>
<dbReference type="GO" id="GO:0005524">
    <property type="term" value="F:ATP binding"/>
    <property type="evidence" value="ECO:0007669"/>
    <property type="project" value="UniProtKB-KW"/>
</dbReference>
<sequence>VNQDNTAPSPAPGQRWASNLEPELGLGIIQSTESQSVVVSFPACEEIRRYARESSPLYRVCFQSGATVRSKEGIDCTVTNVSESDGLLTYHGENITLPEQELHASMTDRSPVERLLQGQTTDNDLFELRLNAMNMMFHWRKSPVRGLFGGKIELIPHQLFIAHEVSRRQLPRVLLADEVGLGKTIEACLILNQMIVSGRVNRVVILLPNSLVNQWFIELLRRFNLWFSIFDEERCCAIETCQPGFNPFEDDQLLIADIDWLSKSTKRMEQVVQAPWDMLIVDEAHHLEWNPEKPSAKYQLTQALGQRAGSLLLLSATPQQLGLESHFARLHLLDPTRFSNFAAFKDETDQYKPVANLCKKLIDNESLNIEELQHFPCPESLLSKATLELAKSNKLTTQTRDKLIRDLADRHGTGRVLFRNTRKTIHGFPRRLAKLHPLPPTNRASSNDIGQAEFAFDIGLAKTEP</sequence>
<dbReference type="PANTHER" id="PTHR45766:SF6">
    <property type="entry name" value="SWI_SNF-RELATED MATRIX-ASSOCIATED ACTIN-DEPENDENT REGULATOR OF CHROMATIN SUBFAMILY A-LIKE PROTEIN 1"/>
    <property type="match status" value="1"/>
</dbReference>
<evidence type="ECO:0000313" key="3">
    <source>
        <dbReference type="EMBL" id="SVA76028.1"/>
    </source>
</evidence>
<dbReference type="GO" id="GO:0004386">
    <property type="term" value="F:helicase activity"/>
    <property type="evidence" value="ECO:0007669"/>
    <property type="project" value="UniProtKB-KW"/>
</dbReference>
<dbReference type="GO" id="GO:0016787">
    <property type="term" value="F:hydrolase activity"/>
    <property type="evidence" value="ECO:0007669"/>
    <property type="project" value="UniProtKB-KW"/>
</dbReference>
<name>A0A381YG16_9ZZZZ</name>
<dbReference type="PROSITE" id="PS51192">
    <property type="entry name" value="HELICASE_ATP_BIND_1"/>
    <property type="match status" value="1"/>
</dbReference>
<dbReference type="InterPro" id="IPR040765">
    <property type="entry name" value="Tudor_1_RapA"/>
</dbReference>
<feature type="domain" description="Helicase ATP-binding" evidence="2">
    <location>
        <begin position="164"/>
        <end position="336"/>
    </location>
</feature>
<dbReference type="InterPro" id="IPR000330">
    <property type="entry name" value="SNF2_N"/>
</dbReference>
<dbReference type="Pfam" id="PF18337">
    <property type="entry name" value="Tudor_RapA"/>
    <property type="match status" value="1"/>
</dbReference>
<dbReference type="InterPro" id="IPR038718">
    <property type="entry name" value="SNF2-like_sf"/>
</dbReference>
<keyword evidence="1" id="KW-0378">Hydrolase</keyword>
<dbReference type="SMART" id="SM00487">
    <property type="entry name" value="DEXDc"/>
    <property type="match status" value="1"/>
</dbReference>
<accession>A0A381YG16</accession>
<feature type="non-terminal residue" evidence="3">
    <location>
        <position position="465"/>
    </location>
</feature>